<feature type="domain" description="Glycosyltransferase 2-like" evidence="1">
    <location>
        <begin position="3"/>
        <end position="128"/>
    </location>
</feature>
<protein>
    <submittedName>
        <fullName evidence="2">Glycosyltransferase family 2 protein</fullName>
    </submittedName>
</protein>
<dbReference type="SUPFAM" id="SSF53448">
    <property type="entry name" value="Nucleotide-diphospho-sugar transferases"/>
    <property type="match status" value="1"/>
</dbReference>
<dbReference type="CDD" id="cd00761">
    <property type="entry name" value="Glyco_tranf_GTA_type"/>
    <property type="match status" value="1"/>
</dbReference>
<dbReference type="AlphaFoldDB" id="A0A941APG0"/>
<organism evidence="2 3">
    <name type="scientific">Halalkalibacter suaedae</name>
    <dbReference type="NCBI Taxonomy" id="2822140"/>
    <lineage>
        <taxon>Bacteria</taxon>
        <taxon>Bacillati</taxon>
        <taxon>Bacillota</taxon>
        <taxon>Bacilli</taxon>
        <taxon>Bacillales</taxon>
        <taxon>Bacillaceae</taxon>
        <taxon>Halalkalibacter</taxon>
    </lineage>
</organism>
<dbReference type="InterPro" id="IPR050834">
    <property type="entry name" value="Glycosyltransf_2"/>
</dbReference>
<dbReference type="PANTHER" id="PTHR43685:SF2">
    <property type="entry name" value="GLYCOSYLTRANSFERASE 2-LIKE DOMAIN-CONTAINING PROTEIN"/>
    <property type="match status" value="1"/>
</dbReference>
<reference evidence="2" key="1">
    <citation type="submission" date="2021-03" db="EMBL/GenBank/DDBJ databases">
        <title>Bacillus suaedae sp. nov., isolated from Suaeda aralocaspica.</title>
        <authorList>
            <person name="Lei R.F.R."/>
        </authorList>
    </citation>
    <scope>NUCLEOTIDE SEQUENCE</scope>
    <source>
        <strain evidence="2">YZJH907-2</strain>
    </source>
</reference>
<evidence type="ECO:0000313" key="3">
    <source>
        <dbReference type="Proteomes" id="UP000678228"/>
    </source>
</evidence>
<dbReference type="RefSeq" id="WP_210595682.1">
    <property type="nucleotide sequence ID" value="NZ_JAGKSQ010000001.1"/>
</dbReference>
<dbReference type="PANTHER" id="PTHR43685">
    <property type="entry name" value="GLYCOSYLTRANSFERASE"/>
    <property type="match status" value="1"/>
</dbReference>
<gene>
    <name evidence="2" type="ORF">J7W16_02910</name>
</gene>
<evidence type="ECO:0000259" key="1">
    <source>
        <dbReference type="Pfam" id="PF00535"/>
    </source>
</evidence>
<dbReference type="EMBL" id="JAGKSQ010000001">
    <property type="protein sequence ID" value="MBP3950068.1"/>
    <property type="molecule type" value="Genomic_DNA"/>
</dbReference>
<accession>A0A941APG0</accession>
<name>A0A941APG0_9BACI</name>
<sequence>MISIIIPTLGLRKDELNRLFTSLADQTSQEFEVIVVSQGNHDTVSELLAHYKFSYKHIELNRKGLSYARNIGLAEVSGTIVTFSDDDCWYDRNAFEKVIAFFNTNTSGLVCYQIFDPEQNLYYKNYSAKSELNVKLRHLFRISSIEIFVNLNVVDKGKIAFDEDFGLGAKYPSGEENIFLNDMRRAGFTISYQPDIVVYHLKPTTESRLNYRTFLSKGPLFRRMFNLPIGFVLLTMLFIKKINHLEKPVKYYLDTIKELFAYK</sequence>
<evidence type="ECO:0000313" key="2">
    <source>
        <dbReference type="EMBL" id="MBP3950068.1"/>
    </source>
</evidence>
<keyword evidence="3" id="KW-1185">Reference proteome</keyword>
<dbReference type="Pfam" id="PF00535">
    <property type="entry name" value="Glycos_transf_2"/>
    <property type="match status" value="1"/>
</dbReference>
<proteinExistence type="predicted"/>
<dbReference type="InterPro" id="IPR001173">
    <property type="entry name" value="Glyco_trans_2-like"/>
</dbReference>
<comment type="caution">
    <text evidence="2">The sequence shown here is derived from an EMBL/GenBank/DDBJ whole genome shotgun (WGS) entry which is preliminary data.</text>
</comment>
<dbReference type="Gene3D" id="3.90.550.10">
    <property type="entry name" value="Spore Coat Polysaccharide Biosynthesis Protein SpsA, Chain A"/>
    <property type="match status" value="1"/>
</dbReference>
<dbReference type="InterPro" id="IPR029044">
    <property type="entry name" value="Nucleotide-diphossugar_trans"/>
</dbReference>
<dbReference type="Proteomes" id="UP000678228">
    <property type="component" value="Unassembled WGS sequence"/>
</dbReference>